<evidence type="ECO:0000256" key="4">
    <source>
        <dbReference type="ARBA" id="ARBA00023004"/>
    </source>
</evidence>
<dbReference type="Gene3D" id="1.10.10.1590">
    <property type="entry name" value="NADH-quinone oxidoreductase subunit E"/>
    <property type="match status" value="1"/>
</dbReference>
<feature type="binding site" evidence="7">
    <location>
        <position position="125"/>
    </location>
    <ligand>
        <name>[2Fe-2S] cluster</name>
        <dbReference type="ChEBI" id="CHEBI:190135"/>
    </ligand>
</feature>
<keyword evidence="3 7" id="KW-0479">Metal-binding</keyword>
<dbReference type="EMBL" id="FZOY01000001">
    <property type="protein sequence ID" value="SNS23581.1"/>
    <property type="molecule type" value="Genomic_DNA"/>
</dbReference>
<gene>
    <name evidence="8" type="ORF">SAMN05421757_101473</name>
</gene>
<dbReference type="InterPro" id="IPR036249">
    <property type="entry name" value="Thioredoxin-like_sf"/>
</dbReference>
<keyword evidence="9" id="KW-1185">Reference proteome</keyword>
<organism evidence="8 9">
    <name type="scientific">Tropicimonas sediminicola</name>
    <dbReference type="NCBI Taxonomy" id="1031541"/>
    <lineage>
        <taxon>Bacteria</taxon>
        <taxon>Pseudomonadati</taxon>
        <taxon>Pseudomonadota</taxon>
        <taxon>Alphaproteobacteria</taxon>
        <taxon>Rhodobacterales</taxon>
        <taxon>Roseobacteraceae</taxon>
        <taxon>Tropicimonas</taxon>
    </lineage>
</organism>
<reference evidence="8 9" key="1">
    <citation type="submission" date="2017-06" db="EMBL/GenBank/DDBJ databases">
        <authorList>
            <person name="Kim H.J."/>
            <person name="Triplett B.A."/>
        </authorList>
    </citation>
    <scope>NUCLEOTIDE SEQUENCE [LARGE SCALE GENOMIC DNA]</scope>
    <source>
        <strain evidence="8 9">DSM 29339</strain>
    </source>
</reference>
<sequence>MALDVAESETIARVREIATRLKPLEGPLLPILHEVQETFGHVPASALPAIADVLNLTAAEVHGTMSFYPDFRTAPAGRTVVKICRAEACKAMGGDALAAEVQERMGLGWHETSADERATLEPVYCLGLCACAPAAMVGDTLIGRADAAAVLRAAGEDTA</sequence>
<dbReference type="SUPFAM" id="SSF52833">
    <property type="entry name" value="Thioredoxin-like"/>
    <property type="match status" value="1"/>
</dbReference>
<dbReference type="PANTHER" id="PTHR43342:SF1">
    <property type="entry name" value="BIFURCATING [FEFE] HYDROGENASE GAMMA SUBUNIT"/>
    <property type="match status" value="1"/>
</dbReference>
<evidence type="ECO:0000313" key="8">
    <source>
        <dbReference type="EMBL" id="SNS23581.1"/>
    </source>
</evidence>
<keyword evidence="5 7" id="KW-0411">Iron-sulfur</keyword>
<dbReference type="InterPro" id="IPR028431">
    <property type="entry name" value="NADP_DH_HndA-like"/>
</dbReference>
<dbReference type="GO" id="GO:0051537">
    <property type="term" value="F:2 iron, 2 sulfur cluster binding"/>
    <property type="evidence" value="ECO:0007669"/>
    <property type="project" value="UniProtKB-KW"/>
</dbReference>
<dbReference type="GO" id="GO:0016491">
    <property type="term" value="F:oxidoreductase activity"/>
    <property type="evidence" value="ECO:0007669"/>
    <property type="project" value="InterPro"/>
</dbReference>
<keyword evidence="2 7" id="KW-0001">2Fe-2S</keyword>
<dbReference type="PANTHER" id="PTHR43342">
    <property type="entry name" value="NADH-QUINONE OXIDOREDUCTASE, E SUBUNIT"/>
    <property type="match status" value="1"/>
</dbReference>
<dbReference type="InterPro" id="IPR041921">
    <property type="entry name" value="NuoE_N"/>
</dbReference>
<dbReference type="Proteomes" id="UP000198426">
    <property type="component" value="Unassembled WGS sequence"/>
</dbReference>
<comment type="similarity">
    <text evidence="1">Belongs to the complex I 24 kDa subunit family.</text>
</comment>
<evidence type="ECO:0000256" key="7">
    <source>
        <dbReference type="PIRSR" id="PIRSR000216-1"/>
    </source>
</evidence>
<evidence type="ECO:0000313" key="9">
    <source>
        <dbReference type="Proteomes" id="UP000198426"/>
    </source>
</evidence>
<evidence type="ECO:0000256" key="3">
    <source>
        <dbReference type="ARBA" id="ARBA00022723"/>
    </source>
</evidence>
<evidence type="ECO:0000256" key="2">
    <source>
        <dbReference type="ARBA" id="ARBA00022714"/>
    </source>
</evidence>
<evidence type="ECO:0000256" key="6">
    <source>
        <dbReference type="ARBA" id="ARBA00034078"/>
    </source>
</evidence>
<proteinExistence type="inferred from homology"/>
<evidence type="ECO:0000256" key="5">
    <source>
        <dbReference type="ARBA" id="ARBA00023014"/>
    </source>
</evidence>
<dbReference type="CDD" id="cd03081">
    <property type="entry name" value="TRX_Fd_NuoE_FDH_gamma"/>
    <property type="match status" value="1"/>
</dbReference>
<dbReference type="PIRSF" id="PIRSF000216">
    <property type="entry name" value="NADH_DH_24kDa"/>
    <property type="match status" value="1"/>
</dbReference>
<feature type="binding site" evidence="7">
    <location>
        <position position="129"/>
    </location>
    <ligand>
        <name>[2Fe-2S] cluster</name>
        <dbReference type="ChEBI" id="CHEBI:190135"/>
    </ligand>
</feature>
<accession>A0A239CV93</accession>
<dbReference type="OrthoDB" id="9807941at2"/>
<comment type="cofactor">
    <cofactor evidence="7">
        <name>[2Fe-2S] cluster</name>
        <dbReference type="ChEBI" id="CHEBI:190135"/>
    </cofactor>
    <text evidence="7">Binds 1 [2Fe-2S] cluster.</text>
</comment>
<evidence type="ECO:0000256" key="1">
    <source>
        <dbReference type="ARBA" id="ARBA00010643"/>
    </source>
</evidence>
<feature type="binding site" evidence="7">
    <location>
        <position position="84"/>
    </location>
    <ligand>
        <name>[2Fe-2S] cluster</name>
        <dbReference type="ChEBI" id="CHEBI:190135"/>
    </ligand>
</feature>
<dbReference type="AlphaFoldDB" id="A0A239CV93"/>
<dbReference type="NCBIfam" id="NF004638">
    <property type="entry name" value="PRK05988.1"/>
    <property type="match status" value="1"/>
</dbReference>
<dbReference type="Gene3D" id="3.40.30.10">
    <property type="entry name" value="Glutaredoxin"/>
    <property type="match status" value="1"/>
</dbReference>
<dbReference type="InterPro" id="IPR002023">
    <property type="entry name" value="NuoE-like"/>
</dbReference>
<protein>
    <submittedName>
        <fullName evidence="8">Formate dehydrogenase gamma subunit</fullName>
    </submittedName>
</protein>
<keyword evidence="4 7" id="KW-0408">Iron</keyword>
<dbReference type="Pfam" id="PF01257">
    <property type="entry name" value="2Fe-2S_thioredx"/>
    <property type="match status" value="1"/>
</dbReference>
<dbReference type="RefSeq" id="WP_089230937.1">
    <property type="nucleotide sequence ID" value="NZ_FZOY01000001.1"/>
</dbReference>
<comment type="cofactor">
    <cofactor evidence="6">
        <name>[2Fe-2S] cluster</name>
        <dbReference type="ChEBI" id="CHEBI:190135"/>
    </cofactor>
</comment>
<name>A0A239CV93_9RHOB</name>
<dbReference type="GO" id="GO:0046872">
    <property type="term" value="F:metal ion binding"/>
    <property type="evidence" value="ECO:0007669"/>
    <property type="project" value="UniProtKB-KW"/>
</dbReference>
<feature type="binding site" evidence="7">
    <location>
        <position position="89"/>
    </location>
    <ligand>
        <name>[2Fe-2S] cluster</name>
        <dbReference type="ChEBI" id="CHEBI:190135"/>
    </ligand>
</feature>